<feature type="compositionally biased region" description="Polar residues" evidence="1">
    <location>
        <begin position="67"/>
        <end position="83"/>
    </location>
</feature>
<dbReference type="Proteomes" id="UP000002668">
    <property type="component" value="Genome"/>
</dbReference>
<gene>
    <name evidence="2" type="ORF">LEMA_P011530.1</name>
</gene>
<dbReference type="OrthoDB" id="3798291at2759"/>
<dbReference type="RefSeq" id="XP_003845845.1">
    <property type="nucleotide sequence ID" value="XM_003845797.1"/>
</dbReference>
<feature type="compositionally biased region" description="Polar residues" evidence="1">
    <location>
        <begin position="109"/>
        <end position="135"/>
    </location>
</feature>
<dbReference type="VEuPathDB" id="FungiDB:LEMA_P011530.1"/>
<organism evidence="2 3">
    <name type="scientific">Leptosphaeria maculans (strain JN3 / isolate v23.1.3 / race Av1-4-5-6-7-8)</name>
    <name type="common">Blackleg fungus</name>
    <name type="synonym">Phoma lingam</name>
    <dbReference type="NCBI Taxonomy" id="985895"/>
    <lineage>
        <taxon>Eukaryota</taxon>
        <taxon>Fungi</taxon>
        <taxon>Dikarya</taxon>
        <taxon>Ascomycota</taxon>
        <taxon>Pezizomycotina</taxon>
        <taxon>Dothideomycetes</taxon>
        <taxon>Pleosporomycetidae</taxon>
        <taxon>Pleosporales</taxon>
        <taxon>Pleosporineae</taxon>
        <taxon>Leptosphaeriaceae</taxon>
        <taxon>Plenodomus</taxon>
        <taxon>Plenodomus lingam/Leptosphaeria maculans species complex</taxon>
    </lineage>
</organism>
<evidence type="ECO:0000256" key="1">
    <source>
        <dbReference type="SAM" id="MobiDB-lite"/>
    </source>
</evidence>
<evidence type="ECO:0000313" key="3">
    <source>
        <dbReference type="Proteomes" id="UP000002668"/>
    </source>
</evidence>
<dbReference type="InParanoid" id="E5AD14"/>
<dbReference type="HOGENOM" id="CLU_706098_0_0_1"/>
<accession>E5AD14</accession>
<feature type="region of interest" description="Disordered" evidence="1">
    <location>
        <begin position="217"/>
        <end position="244"/>
    </location>
</feature>
<proteinExistence type="predicted"/>
<reference evidence="3" key="1">
    <citation type="journal article" date="2011" name="Nat. Commun.">
        <title>Effector diversification within compartments of the Leptosphaeria maculans genome affected by Repeat-Induced Point mutations.</title>
        <authorList>
            <person name="Rouxel T."/>
            <person name="Grandaubert J."/>
            <person name="Hane J.K."/>
            <person name="Hoede C."/>
            <person name="van de Wouw A.P."/>
            <person name="Couloux A."/>
            <person name="Dominguez V."/>
            <person name="Anthouard V."/>
            <person name="Bally P."/>
            <person name="Bourras S."/>
            <person name="Cozijnsen A.J."/>
            <person name="Ciuffetti L.M."/>
            <person name="Degrave A."/>
            <person name="Dilmaghani A."/>
            <person name="Duret L."/>
            <person name="Fudal I."/>
            <person name="Goodwin S.B."/>
            <person name="Gout L."/>
            <person name="Glaser N."/>
            <person name="Linglin J."/>
            <person name="Kema G.H.J."/>
            <person name="Lapalu N."/>
            <person name="Lawrence C.B."/>
            <person name="May K."/>
            <person name="Meyer M."/>
            <person name="Ollivier B."/>
            <person name="Poulain J."/>
            <person name="Schoch C.L."/>
            <person name="Simon A."/>
            <person name="Spatafora J.W."/>
            <person name="Stachowiak A."/>
            <person name="Turgeon B.G."/>
            <person name="Tyler B.M."/>
            <person name="Vincent D."/>
            <person name="Weissenbach J."/>
            <person name="Amselem J."/>
            <person name="Quesneville H."/>
            <person name="Oliver R.P."/>
            <person name="Wincker P."/>
            <person name="Balesdent M.-H."/>
            <person name="Howlett B.J."/>
        </authorList>
    </citation>
    <scope>NUCLEOTIDE SEQUENCE [LARGE SCALE GENOMIC DNA]</scope>
    <source>
        <strain evidence="3">JN3 / isolate v23.1.3 / race Av1-4-5-6-7-8</strain>
    </source>
</reference>
<sequence>MLQPEKQNRFTKWLKKTFKSTPDPEYSHISRRDTLGEAFWSDNAAKYHPSSYFKLNNGRDIPHHSPVSRSNTGPHQSSGTSHAYSEAIIKRSPRLTNSVHQHNDPVPPNHSTASASPTHFRQTSTPPKTMITSRPCSAPAKPPRMNSRKPPNMTYYDYLTSINHRYPGSGSSHSHAYNTTQAYPITSRPRGPRPLLPNMTSAVPQLSYCEPAKSRYPRVSREPSHAYDAQHAGPRSASHSSRVRTREAICKDTLAQLCGRRGSYASTASSSTANNVHADWERDWDVPLSQRVGANKVICRTRGKGIQIRDRESKVAVMGREEREREGKMFRGDWSREWRRGKMRARGGLEDVVEEGEFEKFIGEEGGEVDDGKGLERVERMMDRRRGEVVQ</sequence>
<dbReference type="GeneID" id="13289590"/>
<name>E5AD14_LEPMJ</name>
<evidence type="ECO:0000313" key="2">
    <source>
        <dbReference type="EMBL" id="CBY02366.1"/>
    </source>
</evidence>
<keyword evidence="3" id="KW-1185">Reference proteome</keyword>
<dbReference type="AlphaFoldDB" id="E5AD14"/>
<dbReference type="EMBL" id="FP929139">
    <property type="protein sequence ID" value="CBY02366.1"/>
    <property type="molecule type" value="Genomic_DNA"/>
</dbReference>
<protein>
    <submittedName>
        <fullName evidence="2">Predicted protein</fullName>
    </submittedName>
</protein>
<feature type="region of interest" description="Disordered" evidence="1">
    <location>
        <begin position="97"/>
        <end position="151"/>
    </location>
</feature>
<feature type="region of interest" description="Disordered" evidence="1">
    <location>
        <begin position="56"/>
        <end position="84"/>
    </location>
</feature>